<dbReference type="AlphaFoldDB" id="A0A1L9RC31"/>
<dbReference type="Proteomes" id="UP000184383">
    <property type="component" value="Unassembled WGS sequence"/>
</dbReference>
<evidence type="ECO:0008006" key="3">
    <source>
        <dbReference type="Google" id="ProtNLM"/>
    </source>
</evidence>
<dbReference type="InterPro" id="IPR036389">
    <property type="entry name" value="RNase_III_sf"/>
</dbReference>
<protein>
    <recommendedName>
        <fullName evidence="3">RNase III domain-containing protein</fullName>
    </recommendedName>
</protein>
<proteinExistence type="predicted"/>
<accession>A0A1L9RC31</accession>
<reference evidence="2" key="1">
    <citation type="journal article" date="2017" name="Genome Biol.">
        <title>Comparative genomics reveals high biological diversity and specific adaptations in the industrially and medically important fungal genus Aspergillus.</title>
        <authorList>
            <person name="de Vries R.P."/>
            <person name="Riley R."/>
            <person name="Wiebenga A."/>
            <person name="Aguilar-Osorio G."/>
            <person name="Amillis S."/>
            <person name="Uchima C.A."/>
            <person name="Anderluh G."/>
            <person name="Asadollahi M."/>
            <person name="Askin M."/>
            <person name="Barry K."/>
            <person name="Battaglia E."/>
            <person name="Bayram O."/>
            <person name="Benocci T."/>
            <person name="Braus-Stromeyer S.A."/>
            <person name="Caldana C."/>
            <person name="Canovas D."/>
            <person name="Cerqueira G.C."/>
            <person name="Chen F."/>
            <person name="Chen W."/>
            <person name="Choi C."/>
            <person name="Clum A."/>
            <person name="Dos Santos R.A."/>
            <person name="Damasio A.R."/>
            <person name="Diallinas G."/>
            <person name="Emri T."/>
            <person name="Fekete E."/>
            <person name="Flipphi M."/>
            <person name="Freyberg S."/>
            <person name="Gallo A."/>
            <person name="Gournas C."/>
            <person name="Habgood R."/>
            <person name="Hainaut M."/>
            <person name="Harispe M.L."/>
            <person name="Henrissat B."/>
            <person name="Hilden K.S."/>
            <person name="Hope R."/>
            <person name="Hossain A."/>
            <person name="Karabika E."/>
            <person name="Karaffa L."/>
            <person name="Karanyi Z."/>
            <person name="Krasevec N."/>
            <person name="Kuo A."/>
            <person name="Kusch H."/>
            <person name="LaButti K."/>
            <person name="Lagendijk E.L."/>
            <person name="Lapidus A."/>
            <person name="Levasseur A."/>
            <person name="Lindquist E."/>
            <person name="Lipzen A."/>
            <person name="Logrieco A.F."/>
            <person name="MacCabe A."/>
            <person name="Maekelae M.R."/>
            <person name="Malavazi I."/>
            <person name="Melin P."/>
            <person name="Meyer V."/>
            <person name="Mielnichuk N."/>
            <person name="Miskei M."/>
            <person name="Molnar A.P."/>
            <person name="Mule G."/>
            <person name="Ngan C.Y."/>
            <person name="Orejas M."/>
            <person name="Orosz E."/>
            <person name="Ouedraogo J.P."/>
            <person name="Overkamp K.M."/>
            <person name="Park H.-S."/>
            <person name="Perrone G."/>
            <person name="Piumi F."/>
            <person name="Punt P.J."/>
            <person name="Ram A.F."/>
            <person name="Ramon A."/>
            <person name="Rauscher S."/>
            <person name="Record E."/>
            <person name="Riano-Pachon D.M."/>
            <person name="Robert V."/>
            <person name="Roehrig J."/>
            <person name="Ruller R."/>
            <person name="Salamov A."/>
            <person name="Salih N.S."/>
            <person name="Samson R.A."/>
            <person name="Sandor E."/>
            <person name="Sanguinetti M."/>
            <person name="Schuetze T."/>
            <person name="Sepcic K."/>
            <person name="Shelest E."/>
            <person name="Sherlock G."/>
            <person name="Sophianopoulou V."/>
            <person name="Squina F.M."/>
            <person name="Sun H."/>
            <person name="Susca A."/>
            <person name="Todd R.B."/>
            <person name="Tsang A."/>
            <person name="Unkles S.E."/>
            <person name="van de Wiele N."/>
            <person name="van Rossen-Uffink D."/>
            <person name="Oliveira J.V."/>
            <person name="Vesth T.C."/>
            <person name="Visser J."/>
            <person name="Yu J.-H."/>
            <person name="Zhou M."/>
            <person name="Andersen M.R."/>
            <person name="Archer D.B."/>
            <person name="Baker S.E."/>
            <person name="Benoit I."/>
            <person name="Brakhage A.A."/>
            <person name="Braus G.H."/>
            <person name="Fischer R."/>
            <person name="Frisvad J.C."/>
            <person name="Goldman G.H."/>
            <person name="Houbraken J."/>
            <person name="Oakley B."/>
            <person name="Pocsi I."/>
            <person name="Scazzocchio C."/>
            <person name="Seiboth B."/>
            <person name="vanKuyk P.A."/>
            <person name="Wortman J."/>
            <person name="Dyer P.S."/>
            <person name="Grigoriev I.V."/>
        </authorList>
    </citation>
    <scope>NUCLEOTIDE SEQUENCE [LARGE SCALE GENOMIC DNA]</scope>
    <source>
        <strain evidence="2">DTO 134E9</strain>
    </source>
</reference>
<dbReference type="SUPFAM" id="SSF69065">
    <property type="entry name" value="RNase III domain-like"/>
    <property type="match status" value="1"/>
</dbReference>
<name>A0A1L9RC31_ASPWE</name>
<dbReference type="GO" id="GO:0006396">
    <property type="term" value="P:RNA processing"/>
    <property type="evidence" value="ECO:0007669"/>
    <property type="project" value="InterPro"/>
</dbReference>
<gene>
    <name evidence="1" type="ORF">ASPWEDRAFT_44612</name>
</gene>
<keyword evidence="2" id="KW-1185">Reference proteome</keyword>
<dbReference type="GeneID" id="63752153"/>
<dbReference type="Gene3D" id="1.10.1520.10">
    <property type="entry name" value="Ribonuclease III domain"/>
    <property type="match status" value="1"/>
</dbReference>
<organism evidence="1 2">
    <name type="scientific">Aspergillus wentii DTO 134E9</name>
    <dbReference type="NCBI Taxonomy" id="1073089"/>
    <lineage>
        <taxon>Eukaryota</taxon>
        <taxon>Fungi</taxon>
        <taxon>Dikarya</taxon>
        <taxon>Ascomycota</taxon>
        <taxon>Pezizomycotina</taxon>
        <taxon>Eurotiomycetes</taxon>
        <taxon>Eurotiomycetidae</taxon>
        <taxon>Eurotiales</taxon>
        <taxon>Aspergillaceae</taxon>
        <taxon>Aspergillus</taxon>
        <taxon>Aspergillus subgen. Cremei</taxon>
    </lineage>
</organism>
<dbReference type="GO" id="GO:0004525">
    <property type="term" value="F:ribonuclease III activity"/>
    <property type="evidence" value="ECO:0007669"/>
    <property type="project" value="InterPro"/>
</dbReference>
<evidence type="ECO:0000313" key="1">
    <source>
        <dbReference type="EMBL" id="OJJ32474.1"/>
    </source>
</evidence>
<dbReference type="OrthoDB" id="67027at2759"/>
<dbReference type="STRING" id="1073089.A0A1L9RC31"/>
<dbReference type="VEuPathDB" id="FungiDB:ASPWEDRAFT_44612"/>
<dbReference type="RefSeq" id="XP_040686151.1">
    <property type="nucleotide sequence ID" value="XM_040836305.1"/>
</dbReference>
<sequence length="186" mass="21010">MNRWSSDDDRIQSVETYLNYKFVKNDLALQAISPGFTCLDSYDSAEKLALFGIMALKLALASRSYDRGDDTERINRIISTKTSDAYLMGKGFDKDLDLLMYGVSQNGRVSDEKMATTVKALFGAVYIDSCKSIQAVTLAMDTFFGYTHSPEAGHIIDYSMRYSTDTMRNGRDTYDISWMENRLSPL</sequence>
<dbReference type="EMBL" id="KV878215">
    <property type="protein sequence ID" value="OJJ32474.1"/>
    <property type="molecule type" value="Genomic_DNA"/>
</dbReference>
<evidence type="ECO:0000313" key="2">
    <source>
        <dbReference type="Proteomes" id="UP000184383"/>
    </source>
</evidence>